<sequence>MKLWVKLSFVCTLVFWIGEASAFGQVATDDSLQSLIDRASPNEVIVLEGQTYEEAIHIDKPMTLIGDDETVIKGTGEKPAIHIEGEGVHVENIIIDARDNEARSAILVEGENHTLNKLTIITQNQGISFQHAHDSTITHSAITRTKTAEFSSSMTDRIGNGIDVYHSHRNELKNNRISGVNDGIYIEASENNVVTENDVTNSRYAYHLMFTSGTLLQNNRATNNVTGAMVMGTEGTKVLENRLSHHQGHVHAQGMLLYDVKGAIVQDNEVTENLFGMVVENTMDSIISNNTFIGNYIGVQLQSSENNTMVENDFIQQVVPARSMDTKQNDVKRNFWEGHAGLDMTGDGLSDLPYSADPIFQAVLQHRPAFQLFADSPGFAWMTEMFAQNKEGVFQDAAPALQPFHQTERHEVQVVSFTTYMILFVCIGIAIIPFFIGGRKT</sequence>
<dbReference type="InterPro" id="IPR006626">
    <property type="entry name" value="PbH1"/>
</dbReference>
<evidence type="ECO:0000256" key="5">
    <source>
        <dbReference type="SAM" id="SignalP"/>
    </source>
</evidence>
<dbReference type="InterPro" id="IPR012334">
    <property type="entry name" value="Pectin_lyas_fold"/>
</dbReference>
<dbReference type="InterPro" id="IPR022441">
    <property type="entry name" value="Para_beta_helix_rpt-2"/>
</dbReference>
<keyword evidence="2" id="KW-0677">Repeat</keyword>
<dbReference type="InterPro" id="IPR007742">
    <property type="entry name" value="NosD_dom"/>
</dbReference>
<protein>
    <submittedName>
        <fullName evidence="7">Nitrous oxide reductase family maturation protein NosD</fullName>
    </submittedName>
</protein>
<feature type="domain" description="Periplasmic copper-binding protein NosD beta helix" evidence="6">
    <location>
        <begin position="154"/>
        <end position="336"/>
    </location>
</feature>
<feature type="signal peptide" evidence="5">
    <location>
        <begin position="1"/>
        <end position="22"/>
    </location>
</feature>
<dbReference type="PANTHER" id="PTHR22990">
    <property type="entry name" value="F-BOX ONLY PROTEIN"/>
    <property type="match status" value="1"/>
</dbReference>
<evidence type="ECO:0000256" key="2">
    <source>
        <dbReference type="ARBA" id="ARBA00022737"/>
    </source>
</evidence>
<dbReference type="PANTHER" id="PTHR22990:SF15">
    <property type="entry name" value="F-BOX ONLY PROTEIN 10"/>
    <property type="match status" value="1"/>
</dbReference>
<dbReference type="SMART" id="SM00710">
    <property type="entry name" value="PbH1"/>
    <property type="match status" value="7"/>
</dbReference>
<comment type="pathway">
    <text evidence="1">Protein modification; protein ubiquitination.</text>
</comment>
<dbReference type="Pfam" id="PF05048">
    <property type="entry name" value="NosD"/>
    <property type="match status" value="1"/>
</dbReference>
<feature type="transmembrane region" description="Helical" evidence="4">
    <location>
        <begin position="417"/>
        <end position="436"/>
    </location>
</feature>
<comment type="caution">
    <text evidence="7">The sequence shown here is derived from an EMBL/GenBank/DDBJ whole genome shotgun (WGS) entry which is preliminary data.</text>
</comment>
<dbReference type="SUPFAM" id="SSF51126">
    <property type="entry name" value="Pectin lyase-like"/>
    <property type="match status" value="1"/>
</dbReference>
<dbReference type="NCBIfam" id="TIGR03804">
    <property type="entry name" value="para_beta_helix"/>
    <property type="match status" value="3"/>
</dbReference>
<keyword evidence="8" id="KW-1185">Reference proteome</keyword>
<feature type="chain" id="PRO_5047461347" evidence="5">
    <location>
        <begin position="23"/>
        <end position="441"/>
    </location>
</feature>
<dbReference type="RefSeq" id="WP_270895262.1">
    <property type="nucleotide sequence ID" value="NZ_JBHSPF010000012.1"/>
</dbReference>
<evidence type="ECO:0000313" key="8">
    <source>
        <dbReference type="Proteomes" id="UP001596143"/>
    </source>
</evidence>
<evidence type="ECO:0000313" key="7">
    <source>
        <dbReference type="EMBL" id="MFC5627692.1"/>
    </source>
</evidence>
<keyword evidence="3" id="KW-0833">Ubl conjugation pathway</keyword>
<dbReference type="Proteomes" id="UP001596143">
    <property type="component" value="Unassembled WGS sequence"/>
</dbReference>
<evidence type="ECO:0000259" key="6">
    <source>
        <dbReference type="Pfam" id="PF05048"/>
    </source>
</evidence>
<gene>
    <name evidence="7" type="ORF">ACFPTR_02105</name>
</gene>
<dbReference type="EMBL" id="JBHSPF010000012">
    <property type="protein sequence ID" value="MFC5627692.1"/>
    <property type="molecule type" value="Genomic_DNA"/>
</dbReference>
<dbReference type="InterPro" id="IPR051550">
    <property type="entry name" value="SCF-Subunits/Alg-Epimerases"/>
</dbReference>
<keyword evidence="5" id="KW-0732">Signal</keyword>
<evidence type="ECO:0000256" key="1">
    <source>
        <dbReference type="ARBA" id="ARBA00004906"/>
    </source>
</evidence>
<dbReference type="Gene3D" id="2.160.20.10">
    <property type="entry name" value="Single-stranded right-handed beta-helix, Pectin lyase-like"/>
    <property type="match status" value="1"/>
</dbReference>
<keyword evidence="4" id="KW-0472">Membrane</keyword>
<organism evidence="7 8">
    <name type="scientific">Aliibacillus thermotolerans</name>
    <dbReference type="NCBI Taxonomy" id="1834418"/>
    <lineage>
        <taxon>Bacteria</taxon>
        <taxon>Bacillati</taxon>
        <taxon>Bacillota</taxon>
        <taxon>Bacilli</taxon>
        <taxon>Bacillales</taxon>
        <taxon>Bacillaceae</taxon>
        <taxon>Aliibacillus</taxon>
    </lineage>
</organism>
<keyword evidence="4" id="KW-1133">Transmembrane helix</keyword>
<name>A0ABW0U4I4_9BACI</name>
<evidence type="ECO:0000256" key="3">
    <source>
        <dbReference type="ARBA" id="ARBA00022786"/>
    </source>
</evidence>
<keyword evidence="4" id="KW-0812">Transmembrane</keyword>
<accession>A0ABW0U4I4</accession>
<reference evidence="8" key="1">
    <citation type="journal article" date="2019" name="Int. J. Syst. Evol. Microbiol.">
        <title>The Global Catalogue of Microorganisms (GCM) 10K type strain sequencing project: providing services to taxonomists for standard genome sequencing and annotation.</title>
        <authorList>
            <consortium name="The Broad Institute Genomics Platform"/>
            <consortium name="The Broad Institute Genome Sequencing Center for Infectious Disease"/>
            <person name="Wu L."/>
            <person name="Ma J."/>
        </authorList>
    </citation>
    <scope>NUCLEOTIDE SEQUENCE [LARGE SCALE GENOMIC DNA]</scope>
    <source>
        <strain evidence="8">CGMCC 1.15790</strain>
    </source>
</reference>
<proteinExistence type="predicted"/>
<dbReference type="InterPro" id="IPR011050">
    <property type="entry name" value="Pectin_lyase_fold/virulence"/>
</dbReference>
<evidence type="ECO:0000256" key="4">
    <source>
        <dbReference type="SAM" id="Phobius"/>
    </source>
</evidence>